<gene>
    <name evidence="1" type="ORF">GCM10023213_27580</name>
</gene>
<reference evidence="2" key="1">
    <citation type="journal article" date="2019" name="Int. J. Syst. Evol. Microbiol.">
        <title>The Global Catalogue of Microorganisms (GCM) 10K type strain sequencing project: providing services to taxonomists for standard genome sequencing and annotation.</title>
        <authorList>
            <consortium name="The Broad Institute Genomics Platform"/>
            <consortium name="The Broad Institute Genome Sequencing Center for Infectious Disease"/>
            <person name="Wu L."/>
            <person name="Ma J."/>
        </authorList>
    </citation>
    <scope>NUCLEOTIDE SEQUENCE [LARGE SCALE GENOMIC DNA]</scope>
    <source>
        <strain evidence="2">JCM 18053</strain>
    </source>
</reference>
<proteinExistence type="predicted"/>
<name>A0ABP9P7P4_9BACT</name>
<accession>A0ABP9P7P4</accession>
<keyword evidence="2" id="KW-1185">Reference proteome</keyword>
<dbReference type="RefSeq" id="WP_345736954.1">
    <property type="nucleotide sequence ID" value="NZ_BAABIA010000005.1"/>
</dbReference>
<dbReference type="EMBL" id="BAABIA010000005">
    <property type="protein sequence ID" value="GAA5142151.1"/>
    <property type="molecule type" value="Genomic_DNA"/>
</dbReference>
<comment type="caution">
    <text evidence="1">The sequence shown here is derived from an EMBL/GenBank/DDBJ whole genome shotgun (WGS) entry which is preliminary data.</text>
</comment>
<protein>
    <submittedName>
        <fullName evidence="1">Uncharacterized protein</fullName>
    </submittedName>
</protein>
<dbReference type="Proteomes" id="UP001499852">
    <property type="component" value="Unassembled WGS sequence"/>
</dbReference>
<evidence type="ECO:0000313" key="1">
    <source>
        <dbReference type="EMBL" id="GAA5142151.1"/>
    </source>
</evidence>
<evidence type="ECO:0000313" key="2">
    <source>
        <dbReference type="Proteomes" id="UP001499852"/>
    </source>
</evidence>
<sequence>MIESCYWKEELIRICELIRPVAKPKKWTEKLHCTVERDIMIGFFITRRMIELHKVSDSIKNFEMQVFSIPNNGKNVTLLNRGSPDMIYDIQREIRQTKKPLYISNQFIHAYMSFVTRDKARNWDSILVVSDFDRNTCIWRIPIFVILELFRAVANDYPHSMSFVYNPQKMDYDVT</sequence>
<organism evidence="1 2">
    <name type="scientific">Prosthecobacter algae</name>
    <dbReference type="NCBI Taxonomy" id="1144682"/>
    <lineage>
        <taxon>Bacteria</taxon>
        <taxon>Pseudomonadati</taxon>
        <taxon>Verrucomicrobiota</taxon>
        <taxon>Verrucomicrobiia</taxon>
        <taxon>Verrucomicrobiales</taxon>
        <taxon>Verrucomicrobiaceae</taxon>
        <taxon>Prosthecobacter</taxon>
    </lineage>
</organism>